<dbReference type="Proteomes" id="UP001174210">
    <property type="component" value="Unassembled WGS sequence"/>
</dbReference>
<name>A0ABT8IS26_9MICO</name>
<keyword evidence="3" id="KW-1185">Reference proteome</keyword>
<keyword evidence="1" id="KW-1133">Transmembrane helix</keyword>
<proteinExistence type="predicted"/>
<evidence type="ECO:0000313" key="3">
    <source>
        <dbReference type="Proteomes" id="UP001174210"/>
    </source>
</evidence>
<evidence type="ECO:0000313" key="2">
    <source>
        <dbReference type="EMBL" id="MDN4595598.1"/>
    </source>
</evidence>
<feature type="transmembrane region" description="Helical" evidence="1">
    <location>
        <begin position="58"/>
        <end position="80"/>
    </location>
</feature>
<keyword evidence="1" id="KW-0472">Membrane</keyword>
<protein>
    <submittedName>
        <fullName evidence="2">Uncharacterized protein</fullName>
    </submittedName>
</protein>
<accession>A0ABT8IS26</accession>
<comment type="caution">
    <text evidence="2">The sequence shown here is derived from an EMBL/GenBank/DDBJ whole genome shotgun (WGS) entry which is preliminary data.</text>
</comment>
<gene>
    <name evidence="2" type="ORF">P5G59_00455</name>
</gene>
<dbReference type="RefSeq" id="WP_301214949.1">
    <property type="nucleotide sequence ID" value="NZ_JAROCB010000001.1"/>
</dbReference>
<evidence type="ECO:0000256" key="1">
    <source>
        <dbReference type="SAM" id="Phobius"/>
    </source>
</evidence>
<organism evidence="2 3">
    <name type="scientific">Leifsonia virtsii</name>
    <dbReference type="NCBI Taxonomy" id="3035915"/>
    <lineage>
        <taxon>Bacteria</taxon>
        <taxon>Bacillati</taxon>
        <taxon>Actinomycetota</taxon>
        <taxon>Actinomycetes</taxon>
        <taxon>Micrococcales</taxon>
        <taxon>Microbacteriaceae</taxon>
        <taxon>Leifsonia</taxon>
    </lineage>
</organism>
<sequence length="81" mass="8452">MRTESEVVPLVLFLVLAALFGLLGLFLLIRPGSAAAFFADAEARRRFRPRDARALGAVFAVGGAALAALGVVRLVTLLTAG</sequence>
<keyword evidence="1" id="KW-0812">Transmembrane</keyword>
<reference evidence="2" key="1">
    <citation type="submission" date="2023-03" db="EMBL/GenBank/DDBJ databases">
        <title>MT1 and MT2 Draft Genomes of Novel Species.</title>
        <authorList>
            <person name="Venkateswaran K."/>
        </authorList>
    </citation>
    <scope>NUCLEOTIDE SEQUENCE</scope>
    <source>
        <strain evidence="2">F6_8S_P_1A</strain>
    </source>
</reference>
<dbReference type="EMBL" id="JAROCB010000001">
    <property type="protein sequence ID" value="MDN4595598.1"/>
    <property type="molecule type" value="Genomic_DNA"/>
</dbReference>